<dbReference type="Gene3D" id="3.30.428.10">
    <property type="entry name" value="HIT-like"/>
    <property type="match status" value="1"/>
</dbReference>
<dbReference type="Proteomes" id="UP000670092">
    <property type="component" value="Unassembled WGS sequence"/>
</dbReference>
<comment type="caution">
    <text evidence="3">The sequence shown here is derived from an EMBL/GenBank/DDBJ whole genome shotgun (WGS) entry which is preliminary data.</text>
</comment>
<evidence type="ECO:0000313" key="3">
    <source>
        <dbReference type="EMBL" id="KAG5299628.1"/>
    </source>
</evidence>
<name>A0A8H8D4M6_AJECA</name>
<gene>
    <name evidence="3" type="ORF">I7I52_10004</name>
</gene>
<dbReference type="VEuPathDB" id="FungiDB:I7I52_10004"/>
<dbReference type="PANTHER" id="PTHR46648">
    <property type="entry name" value="HIT FAMILY PROTEIN 1"/>
    <property type="match status" value="1"/>
</dbReference>
<dbReference type="EMBL" id="JAEVHI010000002">
    <property type="protein sequence ID" value="KAG5299628.1"/>
    <property type="molecule type" value="Genomic_DNA"/>
</dbReference>
<organism evidence="3 4">
    <name type="scientific">Ajellomyces capsulatus</name>
    <name type="common">Darling's disease fungus</name>
    <name type="synonym">Histoplasma capsulatum</name>
    <dbReference type="NCBI Taxonomy" id="5037"/>
    <lineage>
        <taxon>Eukaryota</taxon>
        <taxon>Fungi</taxon>
        <taxon>Dikarya</taxon>
        <taxon>Ascomycota</taxon>
        <taxon>Pezizomycotina</taxon>
        <taxon>Eurotiomycetes</taxon>
        <taxon>Eurotiomycetidae</taxon>
        <taxon>Onygenales</taxon>
        <taxon>Ajellomycetaceae</taxon>
        <taxon>Histoplasma</taxon>
    </lineage>
</organism>
<dbReference type="PANTHER" id="PTHR46648:SF2">
    <property type="entry name" value="HIT DOMAIN-CONTAINING PROTEIN"/>
    <property type="match status" value="1"/>
</dbReference>
<dbReference type="InterPro" id="IPR011146">
    <property type="entry name" value="HIT-like"/>
</dbReference>
<dbReference type="GO" id="GO:0003824">
    <property type="term" value="F:catalytic activity"/>
    <property type="evidence" value="ECO:0007669"/>
    <property type="project" value="InterPro"/>
</dbReference>
<dbReference type="InterPro" id="IPR001310">
    <property type="entry name" value="Histidine_triad_HIT"/>
</dbReference>
<protein>
    <submittedName>
        <fullName evidence="3">HIT domain-containing protein</fullName>
    </submittedName>
</protein>
<evidence type="ECO:0000313" key="4">
    <source>
        <dbReference type="Proteomes" id="UP000670092"/>
    </source>
</evidence>
<reference evidence="3 4" key="1">
    <citation type="submission" date="2021-01" db="EMBL/GenBank/DDBJ databases">
        <title>Chromosome-level genome assembly of a human fungal pathogen reveals clustering of transcriptionally co-regulated genes.</title>
        <authorList>
            <person name="Voorhies M."/>
            <person name="Cohen S."/>
            <person name="Shea T.P."/>
            <person name="Petrus S."/>
            <person name="Munoz J.F."/>
            <person name="Poplawski S."/>
            <person name="Goldman W.E."/>
            <person name="Michael T."/>
            <person name="Cuomo C.A."/>
            <person name="Sil A."/>
            <person name="Beyhan S."/>
        </authorList>
    </citation>
    <scope>NUCLEOTIDE SEQUENCE [LARGE SCALE GENOMIC DNA]</scope>
    <source>
        <strain evidence="3 4">G184AR</strain>
    </source>
</reference>
<evidence type="ECO:0000256" key="1">
    <source>
        <dbReference type="SAM" id="MobiDB-lite"/>
    </source>
</evidence>
<dbReference type="InterPro" id="IPR036265">
    <property type="entry name" value="HIT-like_sf"/>
</dbReference>
<dbReference type="Pfam" id="PF01230">
    <property type="entry name" value="HIT"/>
    <property type="match status" value="1"/>
</dbReference>
<evidence type="ECO:0000259" key="2">
    <source>
        <dbReference type="Pfam" id="PF01230"/>
    </source>
</evidence>
<proteinExistence type="predicted"/>
<accession>A0A8H8D4M6</accession>
<dbReference type="GO" id="GO:0009117">
    <property type="term" value="P:nucleotide metabolic process"/>
    <property type="evidence" value="ECO:0007669"/>
    <property type="project" value="TreeGrafter"/>
</dbReference>
<dbReference type="SUPFAM" id="SSF54197">
    <property type="entry name" value="HIT-like"/>
    <property type="match status" value="1"/>
</dbReference>
<sequence length="259" mass="28843">MTSPATIWPPASLKRAKSSRKPTTIPSSPNCPFCAIAAAHPPSPPSRVDVLNKSHTTTAKPDTRSPAPQAHLILSTKHVLAFLDIMPLTRGHVLVISRDHHEKLGNVGVEVGKELGKWLPILSRAVTRTVLGTELDSRREDPAQWNVVQNNGMLPLLLVLLFSIMPQGIMNFANCLLCIGCRASLSVYFSIHQLPFPCFSNISFHCRERSFAHKHYSNPLYGLAYKKKVRERHKQFPMSTSISSHGHLWIRTLPKREAG</sequence>
<dbReference type="OrthoDB" id="1915375at2759"/>
<feature type="domain" description="HIT" evidence="2">
    <location>
        <begin position="70"/>
        <end position="113"/>
    </location>
</feature>
<dbReference type="AlphaFoldDB" id="A0A8H8D4M6"/>
<feature type="region of interest" description="Disordered" evidence="1">
    <location>
        <begin position="1"/>
        <end position="25"/>
    </location>
</feature>